<keyword evidence="3" id="KW-1185">Reference proteome</keyword>
<feature type="region of interest" description="Disordered" evidence="1">
    <location>
        <begin position="160"/>
        <end position="213"/>
    </location>
</feature>
<gene>
    <name evidence="2" type="ORF">NCGR_LOCUS67715</name>
</gene>
<dbReference type="Proteomes" id="UP000604825">
    <property type="component" value="Unassembled WGS sequence"/>
</dbReference>
<dbReference type="PANTHER" id="PTHR47481">
    <property type="match status" value="1"/>
</dbReference>
<dbReference type="Pfam" id="PF14223">
    <property type="entry name" value="Retrotran_gag_2"/>
    <property type="match status" value="1"/>
</dbReference>
<evidence type="ECO:0000256" key="1">
    <source>
        <dbReference type="SAM" id="MobiDB-lite"/>
    </source>
</evidence>
<sequence>MADMEDNPLFGVSLSSIASSSSDSSSLSDDVPPVEPPSTTVLQTVNIKSHVPFCDNELHRAVYLEAEFRNLVQGDMTITQYTGKLKHLADALRDVGQPVHETSQVLNMLRGLSSKYRHIVPVIAAKQPPHTFLSARSYLLLEEQYDKEQAKTAAHQALLTTGGPRLPVPAAADGGSGSGTGAQSPAPHPSAVPARTDGKRGRGRGCGRGDYQH</sequence>
<comment type="caution">
    <text evidence="2">The sequence shown here is derived from an EMBL/GenBank/DDBJ whole genome shotgun (WGS) entry which is preliminary data.</text>
</comment>
<feature type="region of interest" description="Disordered" evidence="1">
    <location>
        <begin position="15"/>
        <end position="39"/>
    </location>
</feature>
<feature type="compositionally biased region" description="Low complexity" evidence="1">
    <location>
        <begin position="15"/>
        <end position="31"/>
    </location>
</feature>
<protein>
    <submittedName>
        <fullName evidence="2">Uncharacterized protein</fullName>
    </submittedName>
</protein>
<evidence type="ECO:0000313" key="2">
    <source>
        <dbReference type="EMBL" id="CAD6343618.1"/>
    </source>
</evidence>
<proteinExistence type="predicted"/>
<dbReference type="PANTHER" id="PTHR47481:SF31">
    <property type="entry name" value="OS01G0873500 PROTEIN"/>
    <property type="match status" value="1"/>
</dbReference>
<feature type="compositionally biased region" description="Gly residues" evidence="1">
    <location>
        <begin position="204"/>
        <end position="213"/>
    </location>
</feature>
<reference evidence="2" key="1">
    <citation type="submission" date="2020-10" db="EMBL/GenBank/DDBJ databases">
        <authorList>
            <person name="Han B."/>
            <person name="Lu T."/>
            <person name="Zhao Q."/>
            <person name="Huang X."/>
            <person name="Zhao Y."/>
        </authorList>
    </citation>
    <scope>NUCLEOTIDE SEQUENCE</scope>
</reference>
<accession>A0A811SRT8</accession>
<dbReference type="OrthoDB" id="683612at2759"/>
<name>A0A811SRT8_9POAL</name>
<dbReference type="EMBL" id="CAJGYO010000804">
    <property type="protein sequence ID" value="CAD6343618.1"/>
    <property type="molecule type" value="Genomic_DNA"/>
</dbReference>
<organism evidence="2 3">
    <name type="scientific">Miscanthus lutarioriparius</name>
    <dbReference type="NCBI Taxonomy" id="422564"/>
    <lineage>
        <taxon>Eukaryota</taxon>
        <taxon>Viridiplantae</taxon>
        <taxon>Streptophyta</taxon>
        <taxon>Embryophyta</taxon>
        <taxon>Tracheophyta</taxon>
        <taxon>Spermatophyta</taxon>
        <taxon>Magnoliopsida</taxon>
        <taxon>Liliopsida</taxon>
        <taxon>Poales</taxon>
        <taxon>Poaceae</taxon>
        <taxon>PACMAD clade</taxon>
        <taxon>Panicoideae</taxon>
        <taxon>Andropogonodae</taxon>
        <taxon>Andropogoneae</taxon>
        <taxon>Saccharinae</taxon>
        <taxon>Miscanthus</taxon>
    </lineage>
</organism>
<evidence type="ECO:0000313" key="3">
    <source>
        <dbReference type="Proteomes" id="UP000604825"/>
    </source>
</evidence>
<dbReference type="AlphaFoldDB" id="A0A811SRT8"/>